<protein>
    <recommendedName>
        <fullName evidence="3">DUF3592 domain-containing protein</fullName>
    </recommendedName>
</protein>
<evidence type="ECO:0008006" key="3">
    <source>
        <dbReference type="Google" id="ProtNLM"/>
    </source>
</evidence>
<dbReference type="RefSeq" id="WP_176239882.1">
    <property type="nucleotide sequence ID" value="NZ_AP024412.1"/>
</dbReference>
<proteinExistence type="predicted"/>
<reference evidence="1" key="1">
    <citation type="submission" date="2021-01" db="EMBL/GenBank/DDBJ databases">
        <title>Draft genome sequence of Acholeplasmataceae bacterium strain Mahy22.</title>
        <authorList>
            <person name="Watanabe M."/>
            <person name="Kojima H."/>
            <person name="Fukui M."/>
        </authorList>
    </citation>
    <scope>NUCLEOTIDE SEQUENCE</scope>
    <source>
        <strain evidence="1">Mahy22</strain>
    </source>
</reference>
<organism evidence="1 2">
    <name type="scientific">Mariniplasma anaerobium</name>
    <dbReference type="NCBI Taxonomy" id="2735436"/>
    <lineage>
        <taxon>Bacteria</taxon>
        <taxon>Bacillati</taxon>
        <taxon>Mycoplasmatota</taxon>
        <taxon>Mollicutes</taxon>
        <taxon>Acholeplasmatales</taxon>
        <taxon>Acholeplasmataceae</taxon>
        <taxon>Mariniplasma</taxon>
    </lineage>
</organism>
<dbReference type="EMBL" id="AP024412">
    <property type="protein sequence ID" value="BCR36507.1"/>
    <property type="molecule type" value="Genomic_DNA"/>
</dbReference>
<dbReference type="Proteomes" id="UP000620133">
    <property type="component" value="Chromosome"/>
</dbReference>
<evidence type="ECO:0000313" key="1">
    <source>
        <dbReference type="EMBL" id="BCR36507.1"/>
    </source>
</evidence>
<sequence length="145" mass="17171">MHTFSMKKAFKNNGNLMSLFFAMIVSALVIIGVLIFDSEMMWFVYLMAALIVVEVILVLFLIMSFKSFNKVDLETTKATVSLIWYMRSRKMIVFTYNVNGIEYKKTNSLWAWKYVRTIRKGDEIEICYKKDYPNKALIKDMYFME</sequence>
<dbReference type="AlphaFoldDB" id="A0A7U9TIJ6"/>
<accession>A0A7U9TIJ6</accession>
<name>A0A7U9TIJ6_9MOLU</name>
<keyword evidence="2" id="KW-1185">Reference proteome</keyword>
<evidence type="ECO:0000313" key="2">
    <source>
        <dbReference type="Proteomes" id="UP000620133"/>
    </source>
</evidence>
<dbReference type="KEGG" id="manr:MPAN_014000"/>
<gene>
    <name evidence="1" type="ORF">MPAN_014000</name>
</gene>